<keyword evidence="3" id="KW-1185">Reference proteome</keyword>
<name>A0A315YVP6_SEDFL</name>
<dbReference type="AlphaFoldDB" id="A0A315YVP6"/>
<dbReference type="Proteomes" id="UP000245535">
    <property type="component" value="Unassembled WGS sequence"/>
</dbReference>
<evidence type="ECO:0000313" key="3">
    <source>
        <dbReference type="Proteomes" id="UP000245535"/>
    </source>
</evidence>
<dbReference type="EMBL" id="QGDO01000012">
    <property type="protein sequence ID" value="PWJ33667.1"/>
    <property type="molecule type" value="Genomic_DNA"/>
</dbReference>
<sequence>MSTMKNIVFTLGLLFSMMLSLASLGQNKHEVEYEQLIEMIGRQNFIFEAQRVSPQGGRQIDVVGDNYTLKITEEEAEAFLPFFGRAFTGSYGDTEGGIKFKELMQNVEFKKNDKKHRVIFKFTVRSPKDTYDCTLNISRGGFATLSINSQKKSSISYTGRVYEADQENE</sequence>
<comment type="caution">
    <text evidence="2">The sequence shown here is derived from an EMBL/GenBank/DDBJ whole genome shotgun (WGS) entry which is preliminary data.</text>
</comment>
<keyword evidence="1" id="KW-0732">Signal</keyword>
<accession>A0A315YVP6</accession>
<reference evidence="2 3" key="1">
    <citation type="submission" date="2018-03" db="EMBL/GenBank/DDBJ databases">
        <title>Genomic Encyclopedia of Archaeal and Bacterial Type Strains, Phase II (KMG-II): from individual species to whole genera.</title>
        <authorList>
            <person name="Goeker M."/>
        </authorList>
    </citation>
    <scope>NUCLEOTIDE SEQUENCE [LARGE SCALE GENOMIC DNA]</scope>
    <source>
        <strain evidence="2 3">DSM 28229</strain>
    </source>
</reference>
<dbReference type="Pfam" id="PF14059">
    <property type="entry name" value="DUF4251"/>
    <property type="match status" value="1"/>
</dbReference>
<evidence type="ECO:0000313" key="2">
    <source>
        <dbReference type="EMBL" id="PWJ33667.1"/>
    </source>
</evidence>
<dbReference type="Gene3D" id="2.40.128.410">
    <property type="match status" value="1"/>
</dbReference>
<feature type="chain" id="PRO_5016255055" evidence="1">
    <location>
        <begin position="26"/>
        <end position="169"/>
    </location>
</feature>
<dbReference type="InterPro" id="IPR025347">
    <property type="entry name" value="DUF4251"/>
</dbReference>
<organism evidence="2 3">
    <name type="scientific">Sediminitomix flava</name>
    <dbReference type="NCBI Taxonomy" id="379075"/>
    <lineage>
        <taxon>Bacteria</taxon>
        <taxon>Pseudomonadati</taxon>
        <taxon>Bacteroidota</taxon>
        <taxon>Cytophagia</taxon>
        <taxon>Cytophagales</taxon>
        <taxon>Flammeovirgaceae</taxon>
        <taxon>Sediminitomix</taxon>
    </lineage>
</organism>
<protein>
    <submittedName>
        <fullName evidence="2">Uncharacterized protein DUF4251</fullName>
    </submittedName>
</protein>
<proteinExistence type="predicted"/>
<evidence type="ECO:0000256" key="1">
    <source>
        <dbReference type="SAM" id="SignalP"/>
    </source>
</evidence>
<gene>
    <name evidence="2" type="ORF">BC781_11214</name>
</gene>
<feature type="signal peptide" evidence="1">
    <location>
        <begin position="1"/>
        <end position="25"/>
    </location>
</feature>